<evidence type="ECO:0000256" key="6">
    <source>
        <dbReference type="ARBA" id="ARBA00022989"/>
    </source>
</evidence>
<sequence>MLAILSAIVPVGFIILIGVIAGKILTVEVHSLSQITVYILAPALVIDGLYHTTLSDSNIGLIILGFALISLVMAIVVEIMAYCLSLDGDTRKSLMAAAVMPNNGNMGLPVASFALGAAGLERAIIYMIGSSILLFGISPAYLQGKSFLSGFRLVFQLPLIWSIFIGISFQTFSFHLPLQLDKSISYLGQAAIPLALIILGIQLSQQKLAIGKLELLGACLRLLVAPLLAFAIGNSLGLTGMDLKILILQSAMPTAVNTVILVTEFGGSATLMARTVVVTTLASFLTIPFFLWLLKVYL</sequence>
<protein>
    <submittedName>
        <fullName evidence="9">Auxin efflux carrier</fullName>
    </submittedName>
</protein>
<evidence type="ECO:0000256" key="3">
    <source>
        <dbReference type="ARBA" id="ARBA00022448"/>
    </source>
</evidence>
<feature type="transmembrane region" description="Helical" evidence="8">
    <location>
        <begin position="123"/>
        <end position="142"/>
    </location>
</feature>
<feature type="transmembrane region" description="Helical" evidence="8">
    <location>
        <begin position="154"/>
        <end position="172"/>
    </location>
</feature>
<dbReference type="Proteomes" id="UP000030321">
    <property type="component" value="Unassembled WGS sequence"/>
</dbReference>
<evidence type="ECO:0000256" key="4">
    <source>
        <dbReference type="ARBA" id="ARBA00022475"/>
    </source>
</evidence>
<feature type="transmembrane region" description="Helical" evidence="8">
    <location>
        <begin position="94"/>
        <end position="117"/>
    </location>
</feature>
<feature type="transmembrane region" description="Helical" evidence="8">
    <location>
        <begin position="215"/>
        <end position="233"/>
    </location>
</feature>
<evidence type="ECO:0000256" key="2">
    <source>
        <dbReference type="ARBA" id="ARBA00010145"/>
    </source>
</evidence>
<dbReference type="EMBL" id="BBPA01000070">
    <property type="protein sequence ID" value="GAL95218.1"/>
    <property type="molecule type" value="Genomic_DNA"/>
</dbReference>
<evidence type="ECO:0000256" key="1">
    <source>
        <dbReference type="ARBA" id="ARBA00004651"/>
    </source>
</evidence>
<evidence type="ECO:0000256" key="5">
    <source>
        <dbReference type="ARBA" id="ARBA00022692"/>
    </source>
</evidence>
<keyword evidence="4" id="KW-1003">Cell membrane</keyword>
<feature type="transmembrane region" description="Helical" evidence="8">
    <location>
        <begin position="184"/>
        <end position="203"/>
    </location>
</feature>
<feature type="transmembrane region" description="Helical" evidence="8">
    <location>
        <begin position="6"/>
        <end position="25"/>
    </location>
</feature>
<gene>
    <name evidence="9" type="ORF">N44_04073</name>
</gene>
<feature type="transmembrane region" description="Helical" evidence="8">
    <location>
        <begin position="37"/>
        <end position="53"/>
    </location>
</feature>
<evidence type="ECO:0000256" key="7">
    <source>
        <dbReference type="ARBA" id="ARBA00023136"/>
    </source>
</evidence>
<keyword evidence="3" id="KW-0813">Transport</keyword>
<name>A0A0A1W0B9_MICAE</name>
<keyword evidence="7 8" id="KW-0472">Membrane</keyword>
<evidence type="ECO:0000313" key="10">
    <source>
        <dbReference type="Proteomes" id="UP000030321"/>
    </source>
</evidence>
<feature type="transmembrane region" description="Helical" evidence="8">
    <location>
        <begin position="59"/>
        <end position="82"/>
    </location>
</feature>
<accession>A0A0A1W0B9</accession>
<dbReference type="GO" id="GO:0005886">
    <property type="term" value="C:plasma membrane"/>
    <property type="evidence" value="ECO:0007669"/>
    <property type="project" value="UniProtKB-SubCell"/>
</dbReference>
<dbReference type="InterPro" id="IPR004776">
    <property type="entry name" value="Mem_transp_PIN-like"/>
</dbReference>
<dbReference type="Gene3D" id="1.20.1530.20">
    <property type="match status" value="1"/>
</dbReference>
<evidence type="ECO:0000313" key="9">
    <source>
        <dbReference type="EMBL" id="GAL95218.1"/>
    </source>
</evidence>
<feature type="transmembrane region" description="Helical" evidence="8">
    <location>
        <begin position="245"/>
        <end position="263"/>
    </location>
</feature>
<reference evidence="10" key="1">
    <citation type="journal article" date="2015" name="Genome">
        <title>Whole Genome Sequence of the Non-Microcystin-Producing Microcystis aeruginosa Strain NIES-44.</title>
        <authorList>
            <person name="Okano K."/>
            <person name="Miyata N."/>
            <person name="Ozaki Y."/>
        </authorList>
    </citation>
    <scope>NUCLEOTIDE SEQUENCE [LARGE SCALE GENOMIC DNA]</scope>
    <source>
        <strain evidence="10">NIES-44</strain>
    </source>
</reference>
<comment type="similarity">
    <text evidence="2">Belongs to the auxin efflux carrier (TC 2.A.69) family.</text>
</comment>
<dbReference type="Pfam" id="PF03547">
    <property type="entry name" value="Mem_trans"/>
    <property type="match status" value="1"/>
</dbReference>
<keyword evidence="6 8" id="KW-1133">Transmembrane helix</keyword>
<organism evidence="9 10">
    <name type="scientific">Microcystis aeruginosa NIES-44</name>
    <dbReference type="NCBI Taxonomy" id="449439"/>
    <lineage>
        <taxon>Bacteria</taxon>
        <taxon>Bacillati</taxon>
        <taxon>Cyanobacteriota</taxon>
        <taxon>Cyanophyceae</taxon>
        <taxon>Oscillatoriophycideae</taxon>
        <taxon>Chroococcales</taxon>
        <taxon>Microcystaceae</taxon>
        <taxon>Microcystis</taxon>
    </lineage>
</organism>
<keyword evidence="5 8" id="KW-0812">Transmembrane</keyword>
<proteinExistence type="inferred from homology"/>
<dbReference type="GO" id="GO:0055085">
    <property type="term" value="P:transmembrane transport"/>
    <property type="evidence" value="ECO:0007669"/>
    <property type="project" value="InterPro"/>
</dbReference>
<feature type="transmembrane region" description="Helical" evidence="8">
    <location>
        <begin position="275"/>
        <end position="294"/>
    </location>
</feature>
<comment type="caution">
    <text evidence="9">The sequence shown here is derived from an EMBL/GenBank/DDBJ whole genome shotgun (WGS) entry which is preliminary data.</text>
</comment>
<dbReference type="PANTHER" id="PTHR36838">
    <property type="entry name" value="AUXIN EFFLUX CARRIER FAMILY PROTEIN"/>
    <property type="match status" value="1"/>
</dbReference>
<dbReference type="AlphaFoldDB" id="A0A0A1W0B9"/>
<dbReference type="PANTHER" id="PTHR36838:SF1">
    <property type="entry name" value="SLR1864 PROTEIN"/>
    <property type="match status" value="1"/>
</dbReference>
<dbReference type="RefSeq" id="WP_045361536.1">
    <property type="nucleotide sequence ID" value="NZ_BBPA01000070.1"/>
</dbReference>
<comment type="subcellular location">
    <subcellularLocation>
        <location evidence="1">Cell membrane</location>
        <topology evidence="1">Multi-pass membrane protein</topology>
    </subcellularLocation>
</comment>
<dbReference type="InterPro" id="IPR038770">
    <property type="entry name" value="Na+/solute_symporter_sf"/>
</dbReference>
<evidence type="ECO:0000256" key="8">
    <source>
        <dbReference type="SAM" id="Phobius"/>
    </source>
</evidence>